<dbReference type="EMBL" id="CP036172">
    <property type="protein sequence ID" value="QSZ66862.1"/>
    <property type="molecule type" value="Genomic_DNA"/>
</dbReference>
<dbReference type="SUPFAM" id="SSF52540">
    <property type="entry name" value="P-loop containing nucleoside triphosphate hydrolases"/>
    <property type="match status" value="1"/>
</dbReference>
<dbReference type="FunFam" id="3.40.50.300:FF:000032">
    <property type="entry name" value="Export ABC transporter ATP-binding protein"/>
    <property type="match status" value="1"/>
</dbReference>
<dbReference type="PROSITE" id="PS50893">
    <property type="entry name" value="ABC_TRANSPORTER_2"/>
    <property type="match status" value="1"/>
</dbReference>
<evidence type="ECO:0000259" key="4">
    <source>
        <dbReference type="PROSITE" id="PS50893"/>
    </source>
</evidence>
<dbReference type="InterPro" id="IPR017911">
    <property type="entry name" value="MacB-like_ATP-bd"/>
</dbReference>
<evidence type="ECO:0000256" key="1">
    <source>
        <dbReference type="ARBA" id="ARBA00022448"/>
    </source>
</evidence>
<dbReference type="CDD" id="cd03255">
    <property type="entry name" value="ABC_MJ0796_LolCDE_FtsE"/>
    <property type="match status" value="1"/>
</dbReference>
<sequence length="235" mass="26184">MIVVADLARTYLMGKVAVHALRGVSFTIGSGEFVGIMGPSGSGKSTLLHALGLLDRPTAGTIEIDGTDVLALSERQKTRFRLHRLGYVFQDYALMPELTVEENVFLPALVGGMQKEEAIRISGEILAEVGLLERRAHLQGELSGGEQQRVAIARALMNNPSILFADEPCANLDTTTSKTILDLFERLNEERGQTIVMVTHEDWHIDYFCRVIYLRDGLIERTEECEKGRRRRNSL</sequence>
<dbReference type="GO" id="GO:0005524">
    <property type="term" value="F:ATP binding"/>
    <property type="evidence" value="ECO:0007669"/>
    <property type="project" value="UniProtKB-KW"/>
</dbReference>
<dbReference type="GO" id="GO:0022857">
    <property type="term" value="F:transmembrane transporter activity"/>
    <property type="evidence" value="ECO:0007669"/>
    <property type="project" value="TreeGrafter"/>
</dbReference>
<evidence type="ECO:0000256" key="2">
    <source>
        <dbReference type="ARBA" id="ARBA00022741"/>
    </source>
</evidence>
<dbReference type="InterPro" id="IPR027417">
    <property type="entry name" value="P-loop_NTPase"/>
</dbReference>
<keyword evidence="3 5" id="KW-0067">ATP-binding</keyword>
<dbReference type="Pfam" id="PF00005">
    <property type="entry name" value="ABC_tran"/>
    <property type="match status" value="1"/>
</dbReference>
<gene>
    <name evidence="5" type="ORF">RJ40_04820</name>
</gene>
<dbReference type="GO" id="GO:0098796">
    <property type="term" value="C:membrane protein complex"/>
    <property type="evidence" value="ECO:0007669"/>
    <property type="project" value="UniProtKB-ARBA"/>
</dbReference>
<dbReference type="PROSITE" id="PS00211">
    <property type="entry name" value="ABC_TRANSPORTER_1"/>
    <property type="match status" value="1"/>
</dbReference>
<evidence type="ECO:0000256" key="3">
    <source>
        <dbReference type="ARBA" id="ARBA00022840"/>
    </source>
</evidence>
<dbReference type="SMART" id="SM00382">
    <property type="entry name" value="AAA"/>
    <property type="match status" value="1"/>
</dbReference>
<keyword evidence="6" id="KW-1185">Reference proteome</keyword>
<keyword evidence="2" id="KW-0547">Nucleotide-binding</keyword>
<dbReference type="Proteomes" id="UP001042704">
    <property type="component" value="Chromosome"/>
</dbReference>
<reference evidence="5" key="2">
    <citation type="submission" date="2019-02" db="EMBL/GenBank/DDBJ databases">
        <authorList>
            <person name="Chen S.-C."/>
            <person name="Chien H.-H."/>
            <person name="Lai M.-C."/>
        </authorList>
    </citation>
    <scope>NUCLEOTIDE SEQUENCE</scope>
    <source>
        <strain evidence="5">N2F9704</strain>
    </source>
</reference>
<feature type="domain" description="ABC transporter" evidence="4">
    <location>
        <begin position="2"/>
        <end position="235"/>
    </location>
</feature>
<accession>A0A8A3S474</accession>
<evidence type="ECO:0000313" key="5">
    <source>
        <dbReference type="EMBL" id="QSZ66862.1"/>
    </source>
</evidence>
<dbReference type="InterPro" id="IPR003593">
    <property type="entry name" value="AAA+_ATPase"/>
</dbReference>
<protein>
    <submittedName>
        <fullName evidence="5">ABC transporter ATP-binding protein</fullName>
    </submittedName>
</protein>
<keyword evidence="1" id="KW-0813">Transport</keyword>
<dbReference type="GO" id="GO:0005886">
    <property type="term" value="C:plasma membrane"/>
    <property type="evidence" value="ECO:0007669"/>
    <property type="project" value="TreeGrafter"/>
</dbReference>
<dbReference type="AlphaFoldDB" id="A0A8A3S474"/>
<dbReference type="InterPro" id="IPR003439">
    <property type="entry name" value="ABC_transporter-like_ATP-bd"/>
</dbReference>
<reference evidence="5" key="1">
    <citation type="journal article" date="2001" name="Int. J. Syst. Evol. Microbiol.">
        <title>Methanofollis aquaemaris sp. nov., a methanogen isolated from an aquaculture fish pond.</title>
        <authorList>
            <person name="Lai M.C."/>
            <person name="Chen S.C."/>
        </authorList>
    </citation>
    <scope>NUCLEOTIDE SEQUENCE</scope>
    <source>
        <strain evidence="5">N2F9704</strain>
    </source>
</reference>
<dbReference type="Gene3D" id="3.40.50.300">
    <property type="entry name" value="P-loop containing nucleotide triphosphate hydrolases"/>
    <property type="match status" value="1"/>
</dbReference>
<organism evidence="5 6">
    <name type="scientific">Methanofollis aquaemaris</name>
    <dbReference type="NCBI Taxonomy" id="126734"/>
    <lineage>
        <taxon>Archaea</taxon>
        <taxon>Methanobacteriati</taxon>
        <taxon>Methanobacteriota</taxon>
        <taxon>Stenosarchaea group</taxon>
        <taxon>Methanomicrobia</taxon>
        <taxon>Methanomicrobiales</taxon>
        <taxon>Methanomicrobiaceae</taxon>
        <taxon>Methanofollis</taxon>
    </lineage>
</organism>
<evidence type="ECO:0000313" key="6">
    <source>
        <dbReference type="Proteomes" id="UP001042704"/>
    </source>
</evidence>
<proteinExistence type="predicted"/>
<name>A0A8A3S474_9EURY</name>
<dbReference type="RefSeq" id="WP_265582231.1">
    <property type="nucleotide sequence ID" value="NZ_CP036172.1"/>
</dbReference>
<dbReference type="GO" id="GO:0016887">
    <property type="term" value="F:ATP hydrolysis activity"/>
    <property type="evidence" value="ECO:0007669"/>
    <property type="project" value="InterPro"/>
</dbReference>
<dbReference type="GeneID" id="76423661"/>
<dbReference type="PANTHER" id="PTHR24220:SF86">
    <property type="entry name" value="ABC TRANSPORTER ABCH.1"/>
    <property type="match status" value="1"/>
</dbReference>
<dbReference type="InterPro" id="IPR017871">
    <property type="entry name" value="ABC_transporter-like_CS"/>
</dbReference>
<dbReference type="KEGG" id="maqe:RJ40_04820"/>
<dbReference type="InterPro" id="IPR015854">
    <property type="entry name" value="ABC_transpr_LolD-like"/>
</dbReference>
<dbReference type="PANTHER" id="PTHR24220">
    <property type="entry name" value="IMPORT ATP-BINDING PROTEIN"/>
    <property type="match status" value="1"/>
</dbReference>